<dbReference type="InterPro" id="IPR036908">
    <property type="entry name" value="RlpA-like_sf"/>
</dbReference>
<evidence type="ECO:0000313" key="4">
    <source>
        <dbReference type="EMBL" id="KJU82361.1"/>
    </source>
</evidence>
<dbReference type="SUPFAM" id="SSF50685">
    <property type="entry name" value="Barwin-like endoglucanases"/>
    <property type="match status" value="1"/>
</dbReference>
<dbReference type="PANTHER" id="PTHR39160">
    <property type="entry name" value="CELL WALL-BINDING PROTEIN YOCH"/>
    <property type="match status" value="1"/>
</dbReference>
<feature type="domain" description="3D" evidence="3">
    <location>
        <begin position="104"/>
        <end position="163"/>
    </location>
</feature>
<sequence>MYERNENMQEVLSMKPNKRCFVLFSILVVVSTVATGMYYNKAVRMLQSNNAVLIGKLTDMEEMFLSELQRGEFEITAYENSKKSCGKWAKYNKTKSGTTPHKFRTVAVDPLVIPIGSLVYIEGIGWRVAEDSGKLVKGNTIDLFVDSYSEAMQFGRQKLTVYYNKSTGA</sequence>
<organism evidence="4 5">
    <name type="scientific">Candidatus Magnetobacterium bavaricum</name>
    <dbReference type="NCBI Taxonomy" id="29290"/>
    <lineage>
        <taxon>Bacteria</taxon>
        <taxon>Pseudomonadati</taxon>
        <taxon>Nitrospirota</taxon>
        <taxon>Thermodesulfovibrionia</taxon>
        <taxon>Thermodesulfovibrionales</taxon>
        <taxon>Candidatus Magnetobacteriaceae</taxon>
        <taxon>Candidatus Magnetobacterium</taxon>
    </lineage>
</organism>
<dbReference type="Proteomes" id="UP000033423">
    <property type="component" value="Unassembled WGS sequence"/>
</dbReference>
<dbReference type="Gene3D" id="2.40.40.10">
    <property type="entry name" value="RlpA-like domain"/>
    <property type="match status" value="1"/>
</dbReference>
<evidence type="ECO:0000259" key="3">
    <source>
        <dbReference type="Pfam" id="PF06725"/>
    </source>
</evidence>
<dbReference type="Pfam" id="PF06725">
    <property type="entry name" value="3D"/>
    <property type="match status" value="1"/>
</dbReference>
<reference evidence="4 5" key="1">
    <citation type="submission" date="2015-02" db="EMBL/GenBank/DDBJ databases">
        <title>Single-cell genomics of uncultivated deep-branching MTB reveals a conserved set of magnetosome genes.</title>
        <authorList>
            <person name="Kolinko S."/>
            <person name="Richter M."/>
            <person name="Glockner F.O."/>
            <person name="Brachmann A."/>
            <person name="Schuler D."/>
        </authorList>
    </citation>
    <scope>NUCLEOTIDE SEQUENCE [LARGE SCALE GENOMIC DNA]</scope>
    <source>
        <strain evidence="4">TM-1</strain>
    </source>
</reference>
<keyword evidence="2" id="KW-1133">Transmembrane helix</keyword>
<evidence type="ECO:0000256" key="1">
    <source>
        <dbReference type="ARBA" id="ARBA00022729"/>
    </source>
</evidence>
<protein>
    <submittedName>
        <fullName evidence="4">3D domain protein</fullName>
    </submittedName>
</protein>
<evidence type="ECO:0000313" key="5">
    <source>
        <dbReference type="Proteomes" id="UP000033423"/>
    </source>
</evidence>
<keyword evidence="1" id="KW-0732">Signal</keyword>
<dbReference type="GO" id="GO:0009254">
    <property type="term" value="P:peptidoglycan turnover"/>
    <property type="evidence" value="ECO:0007669"/>
    <property type="project" value="InterPro"/>
</dbReference>
<dbReference type="CDD" id="cd14667">
    <property type="entry name" value="3D_containing_proteins"/>
    <property type="match status" value="1"/>
</dbReference>
<keyword evidence="2" id="KW-0812">Transmembrane</keyword>
<dbReference type="InterPro" id="IPR059180">
    <property type="entry name" value="3D_YorM"/>
</dbReference>
<name>A0A0F3GKF4_9BACT</name>
<dbReference type="PANTHER" id="PTHR39160:SF4">
    <property type="entry name" value="RESUSCITATION-PROMOTING FACTOR RPFB"/>
    <property type="match status" value="1"/>
</dbReference>
<proteinExistence type="predicted"/>
<dbReference type="InterPro" id="IPR010611">
    <property type="entry name" value="3D_dom"/>
</dbReference>
<evidence type="ECO:0000256" key="2">
    <source>
        <dbReference type="SAM" id="Phobius"/>
    </source>
</evidence>
<keyword evidence="5" id="KW-1185">Reference proteome</keyword>
<dbReference type="GO" id="GO:0004553">
    <property type="term" value="F:hydrolase activity, hydrolyzing O-glycosyl compounds"/>
    <property type="evidence" value="ECO:0007669"/>
    <property type="project" value="InterPro"/>
</dbReference>
<accession>A0A0F3GKF4</accession>
<dbReference type="InterPro" id="IPR051933">
    <property type="entry name" value="Resuscitation_pf_RpfB"/>
</dbReference>
<dbReference type="EMBL" id="LACI01002346">
    <property type="protein sequence ID" value="KJU82361.1"/>
    <property type="molecule type" value="Genomic_DNA"/>
</dbReference>
<comment type="caution">
    <text evidence="4">The sequence shown here is derived from an EMBL/GenBank/DDBJ whole genome shotgun (WGS) entry which is preliminary data.</text>
</comment>
<feature type="transmembrane region" description="Helical" evidence="2">
    <location>
        <begin position="21"/>
        <end position="39"/>
    </location>
</feature>
<gene>
    <name evidence="4" type="ORF">MBAV_005451</name>
</gene>
<dbReference type="AlphaFoldDB" id="A0A0F3GKF4"/>
<dbReference type="GO" id="GO:0019867">
    <property type="term" value="C:outer membrane"/>
    <property type="evidence" value="ECO:0007669"/>
    <property type="project" value="InterPro"/>
</dbReference>
<keyword evidence="2" id="KW-0472">Membrane</keyword>